<sequence length="57" mass="6570">MLLGTEHNITAEYVTAIQREYLYTLWGYTVAISAAVALQKRVGRAASELHRETIWFR</sequence>
<dbReference type="Proteomes" id="UP000001879">
    <property type="component" value="Plasmid pNMAG01"/>
</dbReference>
<feature type="transmembrane region" description="Helical" evidence="1">
    <location>
        <begin position="21"/>
        <end position="38"/>
    </location>
</feature>
<dbReference type="AlphaFoldDB" id="D3T102"/>
<reference evidence="3" key="1">
    <citation type="submission" date="2010-02" db="EMBL/GenBank/DDBJ databases">
        <title>Complete sequence of plasmid 1 of Natrialba magadii ATCC 43099.</title>
        <authorList>
            <consortium name="US DOE Joint Genome Institute"/>
            <person name="Lucas S."/>
            <person name="Copeland A."/>
            <person name="Lapidus A."/>
            <person name="Cheng J.-F."/>
            <person name="Bruce D."/>
            <person name="Goodwin L."/>
            <person name="Pitluck S."/>
            <person name="Davenport K."/>
            <person name="Saunders E."/>
            <person name="Detter J.C."/>
            <person name="Han C."/>
            <person name="Tapia R."/>
            <person name="Land M."/>
            <person name="Hauser L."/>
            <person name="Kyrpides N."/>
            <person name="Mikhailova N."/>
            <person name="De Castro R.E."/>
            <person name="Maupin-Furlow J.A."/>
            <person name="Woyke T."/>
        </authorList>
    </citation>
    <scope>NUCLEOTIDE SEQUENCE [LARGE SCALE GENOMIC DNA]</scope>
    <source>
        <strain evidence="3">ATCC 43099 / DSM 3394 / CCM 3739 / CIP 104546 / IAM 13178 / JCM 8861 / NBRC 102185 / NCIMB 2190 / MS3</strain>
        <plasmid evidence="3">pNMAG01</plasmid>
    </source>
</reference>
<evidence type="ECO:0000256" key="1">
    <source>
        <dbReference type="SAM" id="Phobius"/>
    </source>
</evidence>
<evidence type="ECO:0000313" key="2">
    <source>
        <dbReference type="EMBL" id="ADD07261.1"/>
    </source>
</evidence>
<keyword evidence="1" id="KW-0812">Transmembrane</keyword>
<keyword evidence="1" id="KW-1133">Transmembrane helix</keyword>
<dbReference type="HOGENOM" id="CLU_2985771_0_0_2"/>
<dbReference type="EMBL" id="CP001933">
    <property type="protein sequence ID" value="ADD07261.1"/>
    <property type="molecule type" value="Genomic_DNA"/>
</dbReference>
<dbReference type="KEGG" id="nmg:Nmag_3719"/>
<evidence type="ECO:0000313" key="3">
    <source>
        <dbReference type="Proteomes" id="UP000001879"/>
    </source>
</evidence>
<geneLocation type="plasmid" evidence="2 3">
    <name>pNMAG01</name>
</geneLocation>
<protein>
    <submittedName>
        <fullName evidence="2">Uncharacterized protein</fullName>
    </submittedName>
</protein>
<name>D3T102_NATMM</name>
<reference evidence="2 3" key="2">
    <citation type="journal article" date="2012" name="BMC Genomics">
        <title>A comparative genomics perspective on the genetic content of the alkaliphilic haloarchaeon Natrialba magadii ATCC 43099T.</title>
        <authorList>
            <person name="Siddaramappa S."/>
            <person name="Challacombe J.F."/>
            <person name="Decastro R.E."/>
            <person name="Pfeiffer F."/>
            <person name="Sastre D.E."/>
            <person name="Gimenez M.I."/>
            <person name="Paggi R.A."/>
            <person name="Detter J.C."/>
            <person name="Davenport K.W."/>
            <person name="Goodwin L.A."/>
            <person name="Kyrpides N."/>
            <person name="Tapia R."/>
            <person name="Pitluck S."/>
            <person name="Lucas S."/>
            <person name="Woyke T."/>
            <person name="Maupin-Furlow J.A."/>
        </authorList>
    </citation>
    <scope>NUCLEOTIDE SEQUENCE [LARGE SCALE GENOMIC DNA]</scope>
    <source>
        <strain evidence="3">ATCC 43099 / DSM 3394 / CCM 3739 / CIP 104546 / IAM 13178 / JCM 8861 / NBRC 102185 / NCIMB 2190 / MS3</strain>
    </source>
</reference>
<proteinExistence type="predicted"/>
<gene>
    <name evidence="2" type="ordered locus">Nmag_3719</name>
</gene>
<keyword evidence="2" id="KW-0614">Plasmid</keyword>
<keyword evidence="1" id="KW-0472">Membrane</keyword>
<keyword evidence="3" id="KW-1185">Reference proteome</keyword>
<organism evidence="2 3">
    <name type="scientific">Natrialba magadii (strain ATCC 43099 / DSM 3394 / CCM 3739 / CIP 104546 / IAM 13178 / JCM 8861 / NBRC 102185 / NCIMB 2190 / MS3)</name>
    <name type="common">Natronobacterium magadii</name>
    <dbReference type="NCBI Taxonomy" id="547559"/>
    <lineage>
        <taxon>Archaea</taxon>
        <taxon>Methanobacteriati</taxon>
        <taxon>Methanobacteriota</taxon>
        <taxon>Stenosarchaea group</taxon>
        <taxon>Halobacteria</taxon>
        <taxon>Halobacteriales</taxon>
        <taxon>Natrialbaceae</taxon>
        <taxon>Natrialba</taxon>
    </lineage>
</organism>
<accession>D3T102</accession>